<dbReference type="GO" id="GO:0006571">
    <property type="term" value="P:tyrosine biosynthetic process"/>
    <property type="evidence" value="ECO:0007669"/>
    <property type="project" value="InterPro"/>
</dbReference>
<dbReference type="InterPro" id="IPR003099">
    <property type="entry name" value="Prephen_DH"/>
</dbReference>
<dbReference type="InterPro" id="IPR046826">
    <property type="entry name" value="PDH_N"/>
</dbReference>
<dbReference type="AlphaFoldDB" id="A0AA37SUT9"/>
<evidence type="ECO:0000313" key="4">
    <source>
        <dbReference type="Proteomes" id="UP001156666"/>
    </source>
</evidence>
<evidence type="ECO:0000259" key="2">
    <source>
        <dbReference type="PROSITE" id="PS51176"/>
    </source>
</evidence>
<proteinExistence type="predicted"/>
<feature type="domain" description="Prephenate/arogenate dehydrogenase" evidence="2">
    <location>
        <begin position="1"/>
        <end position="279"/>
    </location>
</feature>
<evidence type="ECO:0000313" key="3">
    <source>
        <dbReference type="EMBL" id="GLR19266.1"/>
    </source>
</evidence>
<comment type="caution">
    <text evidence="3">The sequence shown here is derived from an EMBL/GenBank/DDBJ whole genome shotgun (WGS) entry which is preliminary data.</text>
</comment>
<dbReference type="Pfam" id="PF02153">
    <property type="entry name" value="PDH_N"/>
    <property type="match status" value="1"/>
</dbReference>
<dbReference type="FunFam" id="3.40.50.720:FF:000208">
    <property type="entry name" value="Prephenate dehydrogenase"/>
    <property type="match status" value="1"/>
</dbReference>
<keyword evidence="4" id="KW-1185">Reference proteome</keyword>
<dbReference type="NCBIfam" id="NF006307">
    <property type="entry name" value="PRK08507.1"/>
    <property type="match status" value="1"/>
</dbReference>
<dbReference type="InterPro" id="IPR036291">
    <property type="entry name" value="NAD(P)-bd_dom_sf"/>
</dbReference>
<accession>A0AA37SUT9</accession>
<gene>
    <name evidence="3" type="ORF">GCM10007940_38820</name>
</gene>
<dbReference type="Proteomes" id="UP001156666">
    <property type="component" value="Unassembled WGS sequence"/>
</dbReference>
<reference evidence="3" key="1">
    <citation type="journal article" date="2014" name="Int. J. Syst. Evol. Microbiol.">
        <title>Complete genome sequence of Corynebacterium casei LMG S-19264T (=DSM 44701T), isolated from a smear-ripened cheese.</title>
        <authorList>
            <consortium name="US DOE Joint Genome Institute (JGI-PGF)"/>
            <person name="Walter F."/>
            <person name="Albersmeier A."/>
            <person name="Kalinowski J."/>
            <person name="Ruckert C."/>
        </authorList>
    </citation>
    <scope>NUCLEOTIDE SEQUENCE</scope>
    <source>
        <strain evidence="3">NBRC 108769</strain>
    </source>
</reference>
<dbReference type="SUPFAM" id="SSF51735">
    <property type="entry name" value="NAD(P)-binding Rossmann-fold domains"/>
    <property type="match status" value="1"/>
</dbReference>
<dbReference type="PROSITE" id="PS51176">
    <property type="entry name" value="PDH_ADH"/>
    <property type="match status" value="1"/>
</dbReference>
<dbReference type="GO" id="GO:0070403">
    <property type="term" value="F:NAD+ binding"/>
    <property type="evidence" value="ECO:0007669"/>
    <property type="project" value="InterPro"/>
</dbReference>
<evidence type="ECO:0000256" key="1">
    <source>
        <dbReference type="ARBA" id="ARBA00023002"/>
    </source>
</evidence>
<sequence>MKVAVIGLGLIGGSLVKSLRTLDIATNIIGVDASPEHQEIALSLGLVDQCLPLEEAVNASDFVIVATPVNTIPSIIRDVLDLVEEQTVIDVGSTKAEIIRKVKGHPKRSNFVACHPMAGTEYSGPEAAVSGLFTNKYVVICDHGDSDLEKFEMVRSMFEKMEMKVLLQEAEAHDTHVAYVSHISHISSFALAITVLKKEVDEDRIFELASTGFSSTVRLAKSSPATWVPIFEQNRDNVLEVLDEHISVLSDFRSSLIKKNYEKFHDLICEANKIKKILK</sequence>
<reference evidence="3" key="2">
    <citation type="submission" date="2023-01" db="EMBL/GenBank/DDBJ databases">
        <title>Draft genome sequence of Portibacter lacus strain NBRC 108769.</title>
        <authorList>
            <person name="Sun Q."/>
            <person name="Mori K."/>
        </authorList>
    </citation>
    <scope>NUCLEOTIDE SEQUENCE</scope>
    <source>
        <strain evidence="3">NBRC 108769</strain>
    </source>
</reference>
<dbReference type="GO" id="GO:0004665">
    <property type="term" value="F:prephenate dehydrogenase (NADP+) activity"/>
    <property type="evidence" value="ECO:0007669"/>
    <property type="project" value="InterPro"/>
</dbReference>
<organism evidence="3 4">
    <name type="scientific">Portibacter lacus</name>
    <dbReference type="NCBI Taxonomy" id="1099794"/>
    <lineage>
        <taxon>Bacteria</taxon>
        <taxon>Pseudomonadati</taxon>
        <taxon>Bacteroidota</taxon>
        <taxon>Saprospiria</taxon>
        <taxon>Saprospirales</taxon>
        <taxon>Haliscomenobacteraceae</taxon>
        <taxon>Portibacter</taxon>
    </lineage>
</organism>
<dbReference type="GO" id="GO:0008977">
    <property type="term" value="F:prephenate dehydrogenase (NAD+) activity"/>
    <property type="evidence" value="ECO:0007669"/>
    <property type="project" value="InterPro"/>
</dbReference>
<dbReference type="PANTHER" id="PTHR21363:SF0">
    <property type="entry name" value="PREPHENATE DEHYDROGENASE [NADP(+)]"/>
    <property type="match status" value="1"/>
</dbReference>
<dbReference type="SUPFAM" id="SSF48179">
    <property type="entry name" value="6-phosphogluconate dehydrogenase C-terminal domain-like"/>
    <property type="match status" value="1"/>
</dbReference>
<dbReference type="Gene3D" id="3.40.50.720">
    <property type="entry name" value="NAD(P)-binding Rossmann-like Domain"/>
    <property type="match status" value="1"/>
</dbReference>
<name>A0AA37SUT9_9BACT</name>
<dbReference type="PANTHER" id="PTHR21363">
    <property type="entry name" value="PREPHENATE DEHYDROGENASE"/>
    <property type="match status" value="1"/>
</dbReference>
<keyword evidence="1" id="KW-0560">Oxidoreductase</keyword>
<dbReference type="InterPro" id="IPR050812">
    <property type="entry name" value="Preph/Arog_dehydrog"/>
</dbReference>
<dbReference type="InterPro" id="IPR008927">
    <property type="entry name" value="6-PGluconate_DH-like_C_sf"/>
</dbReference>
<dbReference type="InterPro" id="IPR046825">
    <property type="entry name" value="PDH_C"/>
</dbReference>
<dbReference type="Gene3D" id="1.10.3660.10">
    <property type="entry name" value="6-phosphogluconate dehydrogenase C-terminal like domain"/>
    <property type="match status" value="1"/>
</dbReference>
<dbReference type="Pfam" id="PF20463">
    <property type="entry name" value="PDH_C"/>
    <property type="match status" value="1"/>
</dbReference>
<dbReference type="RefSeq" id="WP_235292029.1">
    <property type="nucleotide sequence ID" value="NZ_BSOH01000027.1"/>
</dbReference>
<protein>
    <submittedName>
        <fullName evidence="3">Prephenate dehydrogenase</fullName>
    </submittedName>
</protein>
<dbReference type="EMBL" id="BSOH01000027">
    <property type="protein sequence ID" value="GLR19266.1"/>
    <property type="molecule type" value="Genomic_DNA"/>
</dbReference>